<keyword evidence="4" id="KW-1185">Reference proteome</keyword>
<dbReference type="SMART" id="SM00382">
    <property type="entry name" value="AAA"/>
    <property type="match status" value="1"/>
</dbReference>
<comment type="caution">
    <text evidence="3">The sequence shown here is derived from an EMBL/GenBank/DDBJ whole genome shotgun (WGS) entry which is preliminary data.</text>
</comment>
<feature type="domain" description="AAA+ ATPase" evidence="2">
    <location>
        <begin position="454"/>
        <end position="583"/>
    </location>
</feature>
<evidence type="ECO:0000313" key="3">
    <source>
        <dbReference type="EMBL" id="GGN96476.1"/>
    </source>
</evidence>
<dbReference type="AlphaFoldDB" id="A0A917YFB4"/>
<reference evidence="3 4" key="1">
    <citation type="journal article" date="2014" name="Int. J. Syst. Evol. Microbiol.">
        <title>Complete genome sequence of Corynebacterium casei LMG S-19264T (=DSM 44701T), isolated from a smear-ripened cheese.</title>
        <authorList>
            <consortium name="US DOE Joint Genome Institute (JGI-PGF)"/>
            <person name="Walter F."/>
            <person name="Albersmeier A."/>
            <person name="Kalinowski J."/>
            <person name="Ruckert C."/>
        </authorList>
    </citation>
    <scope>NUCLEOTIDE SEQUENCE [LARGE SCALE GENOMIC DNA]</scope>
    <source>
        <strain evidence="3 4">CGMCC 4.7111</strain>
    </source>
</reference>
<dbReference type="Proteomes" id="UP000600365">
    <property type="component" value="Unassembled WGS sequence"/>
</dbReference>
<organism evidence="3 4">
    <name type="scientific">Streptomyces albiflavescens</name>
    <dbReference type="NCBI Taxonomy" id="1623582"/>
    <lineage>
        <taxon>Bacteria</taxon>
        <taxon>Bacillati</taxon>
        <taxon>Actinomycetota</taxon>
        <taxon>Actinomycetes</taxon>
        <taxon>Kitasatosporales</taxon>
        <taxon>Streptomycetaceae</taxon>
        <taxon>Streptomyces</taxon>
    </lineage>
</organism>
<dbReference type="InterPro" id="IPR027417">
    <property type="entry name" value="P-loop_NTPase"/>
</dbReference>
<feature type="region of interest" description="Disordered" evidence="1">
    <location>
        <begin position="878"/>
        <end position="917"/>
    </location>
</feature>
<evidence type="ECO:0000256" key="1">
    <source>
        <dbReference type="SAM" id="MobiDB-lite"/>
    </source>
</evidence>
<gene>
    <name evidence="3" type="ORF">GCM10011579_097980</name>
</gene>
<dbReference type="Pfam" id="PF12770">
    <property type="entry name" value="CHAT"/>
    <property type="match status" value="1"/>
</dbReference>
<dbReference type="InterPro" id="IPR011990">
    <property type="entry name" value="TPR-like_helical_dom_sf"/>
</dbReference>
<sequence length="1167" mass="127260">MGGRALSQPVQWVLGIKLRPAVATAGPGVEIVLSDGKSRHKAEVPVPDLEVSRHDHEEIRWYLEEYREFPSDPAPVIGTRCSARLVELGELLFRALFEFSEETGTLWRQAKARVRDLRVEVDAGLDAVVSVPFELLREPREPALSLTARSFVHVWSPGNDAAEGQTPIRQGPIRILLAICRPRHDRDVPFRSVAGRLIRSAERRPDVRIKVLRPPTYEQLKCTLQAAKNRGEPFHIVHFDGHGLFSNAGGATPQGFAVFEDPGSTDNCRLVTGGQLGGLLTATGVFALTLNACGSDRIDRNGAHAADPVPGPESAPQQLHSFGSLARNALRSGLGAVVAMRYDVYVSAAATFVSALYERLVEGAELAEAVTSARRDLAASTGPGPRTDEWLVPVVYERSPVRLFDATHHAAGDGQSALPDPVAHPLDTPLPVPPDIGCVGRDDVIITVDRVFDGVRPVLLQGPVGSGKTTTAADFARWYRRTAGVWGPVVFTSLRTTACAGLDDTRRRLDGLTPTPPGGASPASALWVWDDVESAATWSGAERARLAGLLAELSGGPVRVLLIATDGAPWLPGRIERVVLGSLSIAERTEFAELALGSHAPGLPESVVRFSQGNPLVLQALCRQLPDAERIGGVEAWLEALHAGTGRPLEPGEGAPTLAGTVASLRTVFDEQEQRLLSLLLFFRSGVAAMHLAALTRRLEHTEAGRYVTALDEDSAARLLTAVAALGWLTPQGADFHAIHPMLPFAVRPLLDGWADNLSATIRRALTEHYDRYGDALFWTYNHGSREVLDLIALDEDNLLHARRFALDHALVDEAMGPMQALRMLYLERGRRQRWRDLVEGLSPTLLDPATGAPRSDLRFRDSALHAVLAQYLTEADQARPGRAAAQPDGGARPYTSEGTETASAPPETATQHNPRHEVQRLLGEKTELSLRRAVDLAHRIDDRTLEATALIQLGRWYRARREPRFERMAEACFEKSRTLAGKTDHLTTARALDGLGALQLDRVNRLNKEHLQRLVQTGAIDTSRPGRITVPLPEEAFDALALAESYYTEALELFQGDDRKSDELRASLHHQLGGIYKMVGANEKAARHYRQAVLAHDLAGDTLRAAQSRMDFANFLVHRGGRVEDALLYAQKALHDFQSLGKPCREQAEAAQSLVDELTRTVGNAP</sequence>
<dbReference type="EMBL" id="BMMM01000036">
    <property type="protein sequence ID" value="GGN96476.1"/>
    <property type="molecule type" value="Genomic_DNA"/>
</dbReference>
<dbReference type="InterPro" id="IPR024983">
    <property type="entry name" value="CHAT_dom"/>
</dbReference>
<protein>
    <recommendedName>
        <fullName evidence="2">AAA+ ATPase domain-containing protein</fullName>
    </recommendedName>
</protein>
<dbReference type="Gene3D" id="1.25.40.10">
    <property type="entry name" value="Tetratricopeptide repeat domain"/>
    <property type="match status" value="1"/>
</dbReference>
<proteinExistence type="predicted"/>
<evidence type="ECO:0000313" key="4">
    <source>
        <dbReference type="Proteomes" id="UP000600365"/>
    </source>
</evidence>
<dbReference type="SUPFAM" id="SSF52540">
    <property type="entry name" value="P-loop containing nucleoside triphosphate hydrolases"/>
    <property type="match status" value="1"/>
</dbReference>
<dbReference type="InterPro" id="IPR003593">
    <property type="entry name" value="AAA+_ATPase"/>
</dbReference>
<accession>A0A917YFB4</accession>
<feature type="compositionally biased region" description="Low complexity" evidence="1">
    <location>
        <begin position="900"/>
        <end position="911"/>
    </location>
</feature>
<name>A0A917YFB4_9ACTN</name>
<dbReference type="SUPFAM" id="SSF48452">
    <property type="entry name" value="TPR-like"/>
    <property type="match status" value="1"/>
</dbReference>
<evidence type="ECO:0000259" key="2">
    <source>
        <dbReference type="SMART" id="SM00382"/>
    </source>
</evidence>